<dbReference type="EMBL" id="NOWT01000023">
    <property type="protein sequence ID" value="OYD82279.1"/>
    <property type="molecule type" value="Genomic_DNA"/>
</dbReference>
<dbReference type="AlphaFoldDB" id="A0A235H907"/>
<feature type="domain" description="Glycosyl transferase family 1" evidence="1">
    <location>
        <begin position="870"/>
        <end position="1002"/>
    </location>
</feature>
<evidence type="ECO:0000313" key="3">
    <source>
        <dbReference type="Proteomes" id="UP000215367"/>
    </source>
</evidence>
<dbReference type="PANTHER" id="PTHR45947">
    <property type="entry name" value="SULFOQUINOVOSYL TRANSFERASE SQD2"/>
    <property type="match status" value="1"/>
</dbReference>
<gene>
    <name evidence="2" type="ORF">CHT98_21220</name>
</gene>
<name>A0A235H907_AZOBR</name>
<organism evidence="2 3">
    <name type="scientific">Azospirillum brasilense</name>
    <dbReference type="NCBI Taxonomy" id="192"/>
    <lineage>
        <taxon>Bacteria</taxon>
        <taxon>Pseudomonadati</taxon>
        <taxon>Pseudomonadota</taxon>
        <taxon>Alphaproteobacteria</taxon>
        <taxon>Rhodospirillales</taxon>
        <taxon>Azospirillaceae</taxon>
        <taxon>Azospirillum</taxon>
    </lineage>
</organism>
<comment type="caution">
    <text evidence="2">The sequence shown here is derived from an EMBL/GenBank/DDBJ whole genome shotgun (WGS) entry which is preliminary data.</text>
</comment>
<keyword evidence="2" id="KW-0614">Plasmid</keyword>
<dbReference type="SUPFAM" id="SSF53756">
    <property type="entry name" value="UDP-Glycosyltransferase/glycogen phosphorylase"/>
    <property type="match status" value="1"/>
</dbReference>
<dbReference type="GO" id="GO:0016757">
    <property type="term" value="F:glycosyltransferase activity"/>
    <property type="evidence" value="ECO:0007669"/>
    <property type="project" value="InterPro"/>
</dbReference>
<dbReference type="InterPro" id="IPR050194">
    <property type="entry name" value="Glycosyltransferase_grp1"/>
</dbReference>
<dbReference type="PANTHER" id="PTHR45947:SF13">
    <property type="entry name" value="TRANSFERASE"/>
    <property type="match status" value="1"/>
</dbReference>
<dbReference type="Pfam" id="PF00534">
    <property type="entry name" value="Glycos_transf_1"/>
    <property type="match status" value="1"/>
</dbReference>
<geneLocation type="plasmid" evidence="2">
    <name>unnamed</name>
</geneLocation>
<protein>
    <recommendedName>
        <fullName evidence="1">Glycosyl transferase family 1 domain-containing protein</fullName>
    </recommendedName>
</protein>
<proteinExistence type="predicted"/>
<dbReference type="Proteomes" id="UP000215367">
    <property type="component" value="Unassembled WGS sequence"/>
</dbReference>
<reference evidence="2 3" key="1">
    <citation type="submission" date="2017-07" db="EMBL/GenBank/DDBJ databases">
        <title>Whole genome sequence of Azospirillum brasilense 2A1, a potential biofertilizer strain.</title>
        <authorList>
            <person name="Fontana C.A."/>
            <person name="Toffoli L.M."/>
            <person name="Salazar S.M."/>
            <person name="Puglisi E."/>
            <person name="Pedraza R."/>
            <person name="Bassi D."/>
            <person name="Cocconcelli P.S."/>
        </authorList>
    </citation>
    <scope>NUCLEOTIDE SEQUENCE [LARGE SCALE GENOMIC DNA]</scope>
    <source>
        <strain evidence="2 3">2A1</strain>
        <plasmid evidence="2">unnamed</plasmid>
    </source>
</reference>
<evidence type="ECO:0000313" key="2">
    <source>
        <dbReference type="EMBL" id="OYD82279.1"/>
    </source>
</evidence>
<dbReference type="InterPro" id="IPR001296">
    <property type="entry name" value="Glyco_trans_1"/>
</dbReference>
<evidence type="ECO:0000259" key="1">
    <source>
        <dbReference type="Pfam" id="PF00534"/>
    </source>
</evidence>
<sequence>MDATKSLRMMQATSNEVDLRGRFEGFSGVFATGWASWGEGCEDHARVVVHIDGQTIAQSIANCHFPYLGNGPEAHTGFRIPLPGRFFSGAAHKVEVFAVQEDGVLAPLPGGPYFLGKDQFDGFFDYIKDGAAEGWCCPRSFTDPCRVDLYVDGVPSGSATADHPRADLASTGIHIRNSAYSIPLPPICVDGRPHTIEVRCNGVPLHGSPRTYQADYRGFIDSVDFHKISGWIINKTPGSAPVKLDVSANEKTFTVLADGVRTDLFDEYGSTRHGFHLDISRENLGSDVLSIAVKLHGVDVPLTKAPLTFYSARGLDSMKARFIDAIMGTCPSVPGSGGVDLSILHSSLHNLPAILGVPRESYWNDDQTIYGPERQFHVLETVHSPTRGMPVTMAVLVDEKTADAIDFGAFLASLKAFALPGLDVAVVRTGTVGAETNDFIKRLYEAGVPCLAESAFVRLFMQAPAAVVEGRGEKSLRGLMIVPADSVPSPEAVRVWCRQFEAHPALTSLSLLTLSDAQAFAPKGQGPQGAAAIRRNLGIDLEAGPAVTAAAQPRLAFLKAPRTGFTLLRSAPLVDAVPAEDEDELSLADFLDLWLGTLSDSENLHGLSDAVCVPSSVPALRKTDFLSSKDHALCRSMAEAVAVDLLLRDGRPTVLHVMHNLDGGILRHCRDVAEMLEEAGVRSLFFRPVHGGLADLYDPVSGLGRRVAFSETEDGLTEVARNLNIRSVHIHHVINHVDAVWKIAERLGVPYDVTIHDYYWVCPRVTLIDDSGQYCGEPSASSCNRCIAMSGCYDNVQDSYDELGGTVSAWRRHHGALLAGARTVLVPSGDVLERMKRYVPEANLHVLTHAEAVPSAVHVRRGAASSRIGVAVIGGIGPHKGFEHLIRLARWSDRRNLNLHFYVVGTVPDTSRFDGLGNITFTGGYKQAELPERLAALDCQLALFLSVWPETYCYTLSEALAAGLTPVSYDLGAVGERLRALGVGTHIPFPSTPEIIVRALTETYAWRSTLAAPVSIDIGLSPDRYTDAYLTFIDLRERSQAGAAQ</sequence>
<dbReference type="Gene3D" id="3.40.50.2000">
    <property type="entry name" value="Glycogen Phosphorylase B"/>
    <property type="match status" value="1"/>
</dbReference>
<accession>A0A235H907</accession>